<name>A0AAD8MGQ6_9APIA</name>
<evidence type="ECO:0000313" key="2">
    <source>
        <dbReference type="EMBL" id="KAK1375345.1"/>
    </source>
</evidence>
<comment type="caution">
    <text evidence="2">The sequence shown here is derived from an EMBL/GenBank/DDBJ whole genome shotgun (WGS) entry which is preliminary data.</text>
</comment>
<proteinExistence type="predicted"/>
<reference evidence="2" key="2">
    <citation type="submission" date="2023-05" db="EMBL/GenBank/DDBJ databases">
        <authorList>
            <person name="Schelkunov M.I."/>
        </authorList>
    </citation>
    <scope>NUCLEOTIDE SEQUENCE</scope>
    <source>
        <strain evidence="2">Hsosn_3</strain>
        <tissue evidence="2">Leaf</tissue>
    </source>
</reference>
<dbReference type="Proteomes" id="UP001237642">
    <property type="component" value="Unassembled WGS sequence"/>
</dbReference>
<evidence type="ECO:0000256" key="1">
    <source>
        <dbReference type="SAM" id="MobiDB-lite"/>
    </source>
</evidence>
<organism evidence="2 3">
    <name type="scientific">Heracleum sosnowskyi</name>
    <dbReference type="NCBI Taxonomy" id="360622"/>
    <lineage>
        <taxon>Eukaryota</taxon>
        <taxon>Viridiplantae</taxon>
        <taxon>Streptophyta</taxon>
        <taxon>Embryophyta</taxon>
        <taxon>Tracheophyta</taxon>
        <taxon>Spermatophyta</taxon>
        <taxon>Magnoliopsida</taxon>
        <taxon>eudicotyledons</taxon>
        <taxon>Gunneridae</taxon>
        <taxon>Pentapetalae</taxon>
        <taxon>asterids</taxon>
        <taxon>campanulids</taxon>
        <taxon>Apiales</taxon>
        <taxon>Apiaceae</taxon>
        <taxon>Apioideae</taxon>
        <taxon>apioid superclade</taxon>
        <taxon>Tordylieae</taxon>
        <taxon>Tordyliinae</taxon>
        <taxon>Heracleum</taxon>
    </lineage>
</organism>
<reference evidence="2" key="1">
    <citation type="submission" date="2023-02" db="EMBL/GenBank/DDBJ databases">
        <title>Genome of toxic invasive species Heracleum sosnowskyi carries increased number of genes despite the absence of recent whole-genome duplications.</title>
        <authorList>
            <person name="Schelkunov M."/>
            <person name="Shtratnikova V."/>
            <person name="Makarenko M."/>
            <person name="Klepikova A."/>
            <person name="Omelchenko D."/>
            <person name="Novikova G."/>
            <person name="Obukhova E."/>
            <person name="Bogdanov V."/>
            <person name="Penin A."/>
            <person name="Logacheva M."/>
        </authorList>
    </citation>
    <scope>NUCLEOTIDE SEQUENCE</scope>
    <source>
        <strain evidence="2">Hsosn_3</strain>
        <tissue evidence="2">Leaf</tissue>
    </source>
</reference>
<feature type="region of interest" description="Disordered" evidence="1">
    <location>
        <begin position="146"/>
        <end position="165"/>
    </location>
</feature>
<sequence length="165" mass="18255">MLLKYRGDESVQKLAEENTEHRKALVETHTLGRKPVSLVIEKMTKIQQLIEDGNEAEANAVASNGKTHAPNWLVGRQGKKTISTSTPVAHTEQYVHELTAKIRHDLEGELEAKVNRKVQENMTQMLKKLGEANPSLKLDFGEFCATVSSDQDNNSTPMTQGGTTS</sequence>
<protein>
    <submittedName>
        <fullName evidence="2">Uncharacterized protein</fullName>
    </submittedName>
</protein>
<dbReference type="EMBL" id="JAUIZM010000007">
    <property type="protein sequence ID" value="KAK1375345.1"/>
    <property type="molecule type" value="Genomic_DNA"/>
</dbReference>
<keyword evidence="3" id="KW-1185">Reference proteome</keyword>
<gene>
    <name evidence="2" type="ORF">POM88_031538</name>
</gene>
<dbReference type="AlphaFoldDB" id="A0AAD8MGQ6"/>
<evidence type="ECO:0000313" key="3">
    <source>
        <dbReference type="Proteomes" id="UP001237642"/>
    </source>
</evidence>
<accession>A0AAD8MGQ6</accession>